<dbReference type="EMBL" id="CP013244">
    <property type="protein sequence ID" value="ANP44549.1"/>
    <property type="molecule type" value="Genomic_DNA"/>
</dbReference>
<dbReference type="InterPro" id="IPR010084">
    <property type="entry name" value="FabZ"/>
</dbReference>
<gene>
    <name evidence="9" type="primary">fabZ</name>
    <name evidence="10" type="ORF">ATE48_00720</name>
</gene>
<dbReference type="STRING" id="1759059.ATE48_00720"/>
<comment type="subcellular location">
    <subcellularLocation>
        <location evidence="1 9">Cytoplasm</location>
    </subcellularLocation>
</comment>
<evidence type="ECO:0000256" key="3">
    <source>
        <dbReference type="ARBA" id="ARBA00022490"/>
    </source>
</evidence>
<dbReference type="PANTHER" id="PTHR30272:SF1">
    <property type="entry name" value="3-HYDROXYACYL-[ACYL-CARRIER-PROTEIN] DEHYDRATASE"/>
    <property type="match status" value="1"/>
</dbReference>
<dbReference type="HAMAP" id="MF_00406">
    <property type="entry name" value="FabZ"/>
    <property type="match status" value="1"/>
</dbReference>
<evidence type="ECO:0000313" key="10">
    <source>
        <dbReference type="EMBL" id="ANP44549.1"/>
    </source>
</evidence>
<dbReference type="RefSeq" id="WP_066766809.1">
    <property type="nucleotide sequence ID" value="NZ_CP013244.1"/>
</dbReference>
<keyword evidence="11" id="KW-1185">Reference proteome</keyword>
<sequence length="164" mass="18605">MKANDLTEQQKTTDDVIEIGEILRRLPHRYPFLLIDRAVDYIPNKSIRGIKNVTINEPFFPGHFPGAPVMPGVLQIEALAQTGAVLMSKTLEADITKHLILFMSVEGARFKKPVMPGDTMEMFVEVLFQRRNIFKFRGRVEVRGELATDCEFAAMKADRPQDSL</sequence>
<dbReference type="InterPro" id="IPR013114">
    <property type="entry name" value="FabA_FabZ"/>
</dbReference>
<evidence type="ECO:0000256" key="2">
    <source>
        <dbReference type="ARBA" id="ARBA00009174"/>
    </source>
</evidence>
<dbReference type="InterPro" id="IPR029069">
    <property type="entry name" value="HotDog_dom_sf"/>
</dbReference>
<dbReference type="FunFam" id="3.10.129.10:FF:000001">
    <property type="entry name" value="3-hydroxyacyl-[acyl-carrier-protein] dehydratase FabZ"/>
    <property type="match status" value="1"/>
</dbReference>
<dbReference type="GO" id="GO:0009245">
    <property type="term" value="P:lipid A biosynthetic process"/>
    <property type="evidence" value="ECO:0007669"/>
    <property type="project" value="UniProtKB-UniRule"/>
</dbReference>
<proteinExistence type="inferred from homology"/>
<comment type="catalytic activity">
    <reaction evidence="9">
        <text>a (3R)-hydroxyacyl-[ACP] = a (2E)-enoyl-[ACP] + H2O</text>
        <dbReference type="Rhea" id="RHEA:13097"/>
        <dbReference type="Rhea" id="RHEA-COMP:9925"/>
        <dbReference type="Rhea" id="RHEA-COMP:9945"/>
        <dbReference type="ChEBI" id="CHEBI:15377"/>
        <dbReference type="ChEBI" id="CHEBI:78784"/>
        <dbReference type="ChEBI" id="CHEBI:78827"/>
        <dbReference type="EC" id="4.2.1.59"/>
    </reaction>
</comment>
<dbReference type="InParanoid" id="A0A1B1ADC2"/>
<keyword evidence="4 9" id="KW-0444">Lipid biosynthesis</keyword>
<dbReference type="GO" id="GO:0016020">
    <property type="term" value="C:membrane"/>
    <property type="evidence" value="ECO:0007669"/>
    <property type="project" value="GOC"/>
</dbReference>
<dbReference type="Gene3D" id="3.10.129.10">
    <property type="entry name" value="Hotdog Thioesterase"/>
    <property type="match status" value="1"/>
</dbReference>
<dbReference type="SUPFAM" id="SSF54637">
    <property type="entry name" value="Thioesterase/thiol ester dehydrase-isomerase"/>
    <property type="match status" value="1"/>
</dbReference>
<keyword evidence="3 9" id="KW-0963">Cytoplasm</keyword>
<evidence type="ECO:0000313" key="11">
    <source>
        <dbReference type="Proteomes" id="UP000092498"/>
    </source>
</evidence>
<evidence type="ECO:0000256" key="6">
    <source>
        <dbReference type="ARBA" id="ARBA00023098"/>
    </source>
</evidence>
<dbReference type="GO" id="GO:0019171">
    <property type="term" value="F:(3R)-hydroxyacyl-[acyl-carrier-protein] dehydratase activity"/>
    <property type="evidence" value="ECO:0007669"/>
    <property type="project" value="UniProtKB-EC"/>
</dbReference>
<dbReference type="KEGG" id="cbot:ATE48_00720"/>
<dbReference type="GO" id="GO:0005737">
    <property type="term" value="C:cytoplasm"/>
    <property type="evidence" value="ECO:0007669"/>
    <property type="project" value="UniProtKB-SubCell"/>
</dbReference>
<feature type="active site" evidence="9">
    <location>
        <position position="63"/>
    </location>
</feature>
<reference evidence="10 11" key="1">
    <citation type="submission" date="2015-11" db="EMBL/GenBank/DDBJ databases">
        <title>Whole-Genome Sequence of Candidatus Oderbacter manganicum from the National Park Lower Oder Valley, Germany.</title>
        <authorList>
            <person name="Braun B."/>
            <person name="Liere K."/>
            <person name="Szewzyk U."/>
        </authorList>
    </citation>
    <scope>NUCLEOTIDE SEQUENCE [LARGE SCALE GENOMIC DNA]</scope>
    <source>
        <strain evidence="10 11">OTSz_A_272</strain>
    </source>
</reference>
<dbReference type="PANTHER" id="PTHR30272">
    <property type="entry name" value="3-HYDROXYACYL-[ACYL-CARRIER-PROTEIN] DEHYDRATASE"/>
    <property type="match status" value="1"/>
</dbReference>
<dbReference type="OrthoDB" id="9772788at2"/>
<dbReference type="FunCoup" id="A0A1B1ADC2">
    <property type="interactions" value="423"/>
</dbReference>
<evidence type="ECO:0000256" key="4">
    <source>
        <dbReference type="ARBA" id="ARBA00022516"/>
    </source>
</evidence>
<evidence type="ECO:0000256" key="5">
    <source>
        <dbReference type="ARBA" id="ARBA00022556"/>
    </source>
</evidence>
<organism evidence="10 11">
    <name type="scientific">Candidatus Viadribacter manganicus</name>
    <dbReference type="NCBI Taxonomy" id="1759059"/>
    <lineage>
        <taxon>Bacteria</taxon>
        <taxon>Pseudomonadati</taxon>
        <taxon>Pseudomonadota</taxon>
        <taxon>Alphaproteobacteria</taxon>
        <taxon>Hyphomonadales</taxon>
        <taxon>Hyphomonadaceae</taxon>
        <taxon>Candidatus Viadribacter</taxon>
    </lineage>
</organism>
<dbReference type="NCBIfam" id="NF000582">
    <property type="entry name" value="PRK00006.1"/>
    <property type="match status" value="1"/>
</dbReference>
<dbReference type="NCBIfam" id="TIGR01750">
    <property type="entry name" value="fabZ"/>
    <property type="match status" value="1"/>
</dbReference>
<comment type="similarity">
    <text evidence="2 9">Belongs to the thioester dehydratase family. FabZ subfamily.</text>
</comment>
<dbReference type="AlphaFoldDB" id="A0A1B1ADC2"/>
<keyword evidence="5 9" id="KW-0441">Lipid A biosynthesis</keyword>
<evidence type="ECO:0000256" key="9">
    <source>
        <dbReference type="HAMAP-Rule" id="MF_00406"/>
    </source>
</evidence>
<keyword evidence="6 9" id="KW-0443">Lipid metabolism</keyword>
<dbReference type="CDD" id="cd01288">
    <property type="entry name" value="FabZ"/>
    <property type="match status" value="1"/>
</dbReference>
<evidence type="ECO:0000256" key="1">
    <source>
        <dbReference type="ARBA" id="ARBA00004496"/>
    </source>
</evidence>
<dbReference type="Pfam" id="PF07977">
    <property type="entry name" value="FabA"/>
    <property type="match status" value="1"/>
</dbReference>
<comment type="function">
    <text evidence="8 9">Involved in unsaturated fatty acids biosynthesis. Catalyzes the dehydration of short chain beta-hydroxyacyl-ACPs and long chain saturated and unsaturated beta-hydroxyacyl-ACPs.</text>
</comment>
<dbReference type="GO" id="GO:0006633">
    <property type="term" value="P:fatty acid biosynthetic process"/>
    <property type="evidence" value="ECO:0007669"/>
    <property type="project" value="UniProtKB-UniRule"/>
</dbReference>
<accession>A0A1B1ADC2</accession>
<evidence type="ECO:0000256" key="7">
    <source>
        <dbReference type="ARBA" id="ARBA00023239"/>
    </source>
</evidence>
<protein>
    <recommendedName>
        <fullName evidence="9">3-hydroxyacyl-[acyl-carrier-protein] dehydratase FabZ</fullName>
        <ecNumber evidence="9">4.2.1.59</ecNumber>
    </recommendedName>
    <alternativeName>
        <fullName evidence="9">(3R)-hydroxymyristoyl-[acyl-carrier-protein] dehydratase</fullName>
        <shortName evidence="9">(3R)-hydroxymyristoyl-ACP dehydrase</shortName>
    </alternativeName>
    <alternativeName>
        <fullName evidence="9">Beta-hydroxyacyl-ACP dehydratase</fullName>
    </alternativeName>
</protein>
<dbReference type="Proteomes" id="UP000092498">
    <property type="component" value="Chromosome"/>
</dbReference>
<dbReference type="EC" id="4.2.1.59" evidence="9"/>
<name>A0A1B1ADC2_9PROT</name>
<keyword evidence="7 9" id="KW-0456">Lyase</keyword>
<evidence type="ECO:0000256" key="8">
    <source>
        <dbReference type="ARBA" id="ARBA00025049"/>
    </source>
</evidence>